<dbReference type="PATRIC" id="fig|1286094.4.peg.6891"/>
<reference evidence="2 3" key="1">
    <citation type="submission" date="2013-02" db="EMBL/GenBank/DDBJ databases">
        <title>Draft Genome Sequence of Streptomyces aurantiacus, Which Produces Setomimycin.</title>
        <authorList>
            <person name="Gruening B.A."/>
            <person name="Praeg A."/>
            <person name="Erxleben A."/>
            <person name="Guenther S."/>
            <person name="Mueller M."/>
        </authorList>
    </citation>
    <scope>NUCLEOTIDE SEQUENCE [LARGE SCALE GENOMIC DNA]</scope>
    <source>
        <strain evidence="2 3">JA 4570</strain>
    </source>
</reference>
<comment type="caution">
    <text evidence="2">The sequence shown here is derived from an EMBL/GenBank/DDBJ whole genome shotgun (WGS) entry which is preliminary data.</text>
</comment>
<evidence type="ECO:0000313" key="3">
    <source>
        <dbReference type="Proteomes" id="UP000014629"/>
    </source>
</evidence>
<dbReference type="Gene3D" id="1.20.140.10">
    <property type="entry name" value="Butyryl-CoA Dehydrogenase, subunit A, domain 3"/>
    <property type="match status" value="1"/>
</dbReference>
<dbReference type="AlphaFoldDB" id="S3ZNP9"/>
<dbReference type="EMBL" id="AOPZ01000463">
    <property type="protein sequence ID" value="EPH39970.1"/>
    <property type="molecule type" value="Genomic_DNA"/>
</dbReference>
<proteinExistence type="predicted"/>
<name>S3ZNP9_9ACTN</name>
<dbReference type="InterPro" id="IPR002655">
    <property type="entry name" value="Acyl-CoA_oxidase_C"/>
</dbReference>
<dbReference type="Proteomes" id="UP000014629">
    <property type="component" value="Unassembled WGS sequence"/>
</dbReference>
<feature type="domain" description="Acyl-CoA oxidase C-terminal" evidence="1">
    <location>
        <begin position="3"/>
        <end position="88"/>
    </location>
</feature>
<sequence>MITAHAQRTTADAFLHTLHHTTHQPTKTLLTHLCHLYLLNQITPHTGDLLAHNHLTPHHIHTLPTTTHHTHTTLAPHMQTLTHAFNHPTNTNPQP</sequence>
<keyword evidence="3" id="KW-1185">Reference proteome</keyword>
<evidence type="ECO:0000313" key="2">
    <source>
        <dbReference type="EMBL" id="EPH39970.1"/>
    </source>
</evidence>
<dbReference type="GO" id="GO:0003997">
    <property type="term" value="F:acyl-CoA oxidase activity"/>
    <property type="evidence" value="ECO:0007669"/>
    <property type="project" value="InterPro"/>
</dbReference>
<organism evidence="2 3">
    <name type="scientific">Streptomyces aurantiacus JA 4570</name>
    <dbReference type="NCBI Taxonomy" id="1286094"/>
    <lineage>
        <taxon>Bacteria</taxon>
        <taxon>Bacillati</taxon>
        <taxon>Actinomycetota</taxon>
        <taxon>Actinomycetes</taxon>
        <taxon>Kitasatosporales</taxon>
        <taxon>Streptomycetaceae</taxon>
        <taxon>Streptomyces</taxon>
        <taxon>Streptomyces aurantiacus group</taxon>
    </lineage>
</organism>
<evidence type="ECO:0000259" key="1">
    <source>
        <dbReference type="Pfam" id="PF01756"/>
    </source>
</evidence>
<protein>
    <recommendedName>
        <fullName evidence="1">Acyl-CoA oxidase C-terminal domain-containing protein</fullName>
    </recommendedName>
</protein>
<gene>
    <name evidence="2" type="ORF">STRAU_6968</name>
</gene>
<dbReference type="SUPFAM" id="SSF47203">
    <property type="entry name" value="Acyl-CoA dehydrogenase C-terminal domain-like"/>
    <property type="match status" value="1"/>
</dbReference>
<dbReference type="Pfam" id="PF01756">
    <property type="entry name" value="ACOX"/>
    <property type="match status" value="1"/>
</dbReference>
<dbReference type="GO" id="GO:0006635">
    <property type="term" value="P:fatty acid beta-oxidation"/>
    <property type="evidence" value="ECO:0007669"/>
    <property type="project" value="InterPro"/>
</dbReference>
<accession>S3ZNP9</accession>
<dbReference type="InterPro" id="IPR036250">
    <property type="entry name" value="AcylCo_DH-like_C"/>
</dbReference>